<evidence type="ECO:0000256" key="2">
    <source>
        <dbReference type="ARBA" id="ARBA00023125"/>
    </source>
</evidence>
<dbReference type="CDD" id="cd01392">
    <property type="entry name" value="HTH_LacI"/>
    <property type="match status" value="1"/>
</dbReference>
<evidence type="ECO:0000256" key="1">
    <source>
        <dbReference type="ARBA" id="ARBA00023015"/>
    </source>
</evidence>
<evidence type="ECO:0000259" key="4">
    <source>
        <dbReference type="PROSITE" id="PS50932"/>
    </source>
</evidence>
<feature type="domain" description="HTH lacI-type" evidence="4">
    <location>
        <begin position="2"/>
        <end position="57"/>
    </location>
</feature>
<keyword evidence="3" id="KW-0804">Transcription</keyword>
<keyword evidence="5" id="KW-0614">Plasmid</keyword>
<dbReference type="Gene3D" id="3.40.50.2300">
    <property type="match status" value="2"/>
</dbReference>
<dbReference type="Pfam" id="PF00356">
    <property type="entry name" value="LacI"/>
    <property type="match status" value="1"/>
</dbReference>
<evidence type="ECO:0000313" key="6">
    <source>
        <dbReference type="Proteomes" id="UP000326881"/>
    </source>
</evidence>
<keyword evidence="2 5" id="KW-0238">DNA-binding</keyword>
<dbReference type="EMBL" id="CP043499">
    <property type="protein sequence ID" value="QFY63196.1"/>
    <property type="molecule type" value="Genomic_DNA"/>
</dbReference>
<reference evidence="5 6" key="1">
    <citation type="submission" date="2019-08" db="EMBL/GenBank/DDBJ databases">
        <title>Prosopis cineraria nodule microbiome.</title>
        <authorList>
            <person name="Ali R."/>
            <person name="Chaluvadi S.R."/>
            <person name="Wang X."/>
        </authorList>
    </citation>
    <scope>NUCLEOTIDE SEQUENCE [LARGE SCALE GENOMIC DNA]</scope>
    <source>
        <strain evidence="5 6">BG7</strain>
        <plasmid evidence="5 6">unnamed</plasmid>
    </source>
</reference>
<dbReference type="OrthoDB" id="7170131at2"/>
<keyword evidence="1" id="KW-0805">Transcription regulation</keyword>
<dbReference type="PANTHER" id="PTHR30146:SF109">
    <property type="entry name" value="HTH-TYPE TRANSCRIPTIONAL REGULATOR GALS"/>
    <property type="match status" value="1"/>
</dbReference>
<dbReference type="GO" id="GO:0003700">
    <property type="term" value="F:DNA-binding transcription factor activity"/>
    <property type="evidence" value="ECO:0007669"/>
    <property type="project" value="TreeGrafter"/>
</dbReference>
<dbReference type="SMART" id="SM00354">
    <property type="entry name" value="HTH_LACI"/>
    <property type="match status" value="1"/>
</dbReference>
<name>A0A5Q0CBF4_9HYPH</name>
<dbReference type="RefSeq" id="WP_153273167.1">
    <property type="nucleotide sequence ID" value="NZ_CP043499.1"/>
</dbReference>
<proteinExistence type="predicted"/>
<dbReference type="PROSITE" id="PS50932">
    <property type="entry name" value="HTH_LACI_2"/>
    <property type="match status" value="1"/>
</dbReference>
<dbReference type="Gene3D" id="1.10.260.40">
    <property type="entry name" value="lambda repressor-like DNA-binding domains"/>
    <property type="match status" value="1"/>
</dbReference>
<gene>
    <name evidence="5" type="ORF">FZ934_23145</name>
</gene>
<dbReference type="Proteomes" id="UP000326881">
    <property type="component" value="Plasmid unnamed"/>
</dbReference>
<accession>A0A5Q0CBF4</accession>
<dbReference type="SUPFAM" id="SSF53822">
    <property type="entry name" value="Periplasmic binding protein-like I"/>
    <property type="match status" value="1"/>
</dbReference>
<dbReference type="Pfam" id="PF13377">
    <property type="entry name" value="Peripla_BP_3"/>
    <property type="match status" value="1"/>
</dbReference>
<sequence>MATLKQVALRAGCSSATASRVLNLSGPVSQATALRVRRAAAEIGYGFGAPFTRNTRRPVIGVLVPSVTNPVFASSLSGIQNRMLAAGHSVLIAQSNYDPDQEAHAVASLLGERPTGLILTVCDGGTSLAAQRDLPPTVLLGSSPSERFPAAVTVNNYKAGHRLTEFLLSRGHSRILYVSGNFAASDRALLRYHGYRKAMEEAGVAPLPAIETSFVSGYDQLDLARALQAHRPTAIIGSNDLIALSVIGAVRREGLSVPGDVSVAGFDGIAIGKLIDPPLTTIEMPDAIMGTTAASLLLDIAENNAPRRHLELSYVLREGGTVRTLEQGENAATLRRGGSHYHS</sequence>
<dbReference type="GO" id="GO:0000976">
    <property type="term" value="F:transcription cis-regulatory region binding"/>
    <property type="evidence" value="ECO:0007669"/>
    <property type="project" value="TreeGrafter"/>
</dbReference>
<dbReference type="PANTHER" id="PTHR30146">
    <property type="entry name" value="LACI-RELATED TRANSCRIPTIONAL REPRESSOR"/>
    <property type="match status" value="1"/>
</dbReference>
<evidence type="ECO:0000256" key="3">
    <source>
        <dbReference type="ARBA" id="ARBA00023163"/>
    </source>
</evidence>
<dbReference type="InterPro" id="IPR010982">
    <property type="entry name" value="Lambda_DNA-bd_dom_sf"/>
</dbReference>
<dbReference type="SUPFAM" id="SSF47413">
    <property type="entry name" value="lambda repressor-like DNA-binding domains"/>
    <property type="match status" value="1"/>
</dbReference>
<dbReference type="InterPro" id="IPR046335">
    <property type="entry name" value="LacI/GalR-like_sensor"/>
</dbReference>
<dbReference type="KEGG" id="rgr:FZ934_23145"/>
<protein>
    <submittedName>
        <fullName evidence="5">LacI family DNA-binding transcriptional regulator</fullName>
    </submittedName>
</protein>
<dbReference type="AlphaFoldDB" id="A0A5Q0CBF4"/>
<organism evidence="5 6">
    <name type="scientific">Rhizobium grahamii</name>
    <dbReference type="NCBI Taxonomy" id="1120045"/>
    <lineage>
        <taxon>Bacteria</taxon>
        <taxon>Pseudomonadati</taxon>
        <taxon>Pseudomonadota</taxon>
        <taxon>Alphaproteobacteria</taxon>
        <taxon>Hyphomicrobiales</taxon>
        <taxon>Rhizobiaceae</taxon>
        <taxon>Rhizobium/Agrobacterium group</taxon>
        <taxon>Rhizobium</taxon>
    </lineage>
</organism>
<geneLocation type="plasmid" evidence="5 6">
    <name>unnamed</name>
</geneLocation>
<dbReference type="InterPro" id="IPR028082">
    <property type="entry name" value="Peripla_BP_I"/>
</dbReference>
<dbReference type="InterPro" id="IPR000843">
    <property type="entry name" value="HTH_LacI"/>
</dbReference>
<evidence type="ECO:0000313" key="5">
    <source>
        <dbReference type="EMBL" id="QFY63196.1"/>
    </source>
</evidence>
<keyword evidence="6" id="KW-1185">Reference proteome</keyword>